<gene>
    <name evidence="1" type="ORF">MRATA1EN22A_LOCUS5797</name>
</gene>
<evidence type="ECO:0000313" key="2">
    <source>
        <dbReference type="Proteomes" id="UP001162501"/>
    </source>
</evidence>
<name>A0AC59YGA7_RANTA</name>
<dbReference type="EMBL" id="OX596099">
    <property type="protein sequence ID" value="CAM9671314.1"/>
    <property type="molecule type" value="Genomic_DNA"/>
</dbReference>
<proteinExistence type="predicted"/>
<sequence>MIGLMVTSKGLMPMGTFQDSCSQHPHPCGEPLLTHTSTGGPPILAGSFGSVSCGVAAPFLWVLVCTRFCLCPPRLESLFPPVLWKSCNQIPLAFKVRFPGDTQSFCQIPSLGGLT</sequence>
<protein>
    <submittedName>
        <fullName evidence="1">Uncharacterized protein</fullName>
    </submittedName>
</protein>
<reference evidence="1" key="1">
    <citation type="submission" date="2023-05" db="EMBL/GenBank/DDBJ databases">
        <authorList>
            <consortium name="ELIXIR-Norway"/>
        </authorList>
    </citation>
    <scope>NUCLEOTIDE SEQUENCE</scope>
</reference>
<reference evidence="1" key="2">
    <citation type="submission" date="2025-03" db="EMBL/GenBank/DDBJ databases">
        <authorList>
            <consortium name="ELIXIR-Norway"/>
            <consortium name="Elixir Norway"/>
        </authorList>
    </citation>
    <scope>NUCLEOTIDE SEQUENCE</scope>
</reference>
<evidence type="ECO:0000313" key="1">
    <source>
        <dbReference type="EMBL" id="CAM9671314.1"/>
    </source>
</evidence>
<organism evidence="1 2">
    <name type="scientific">Rangifer tarandus platyrhynchus</name>
    <name type="common">Svalbard reindeer</name>
    <dbReference type="NCBI Taxonomy" id="3082113"/>
    <lineage>
        <taxon>Eukaryota</taxon>
        <taxon>Metazoa</taxon>
        <taxon>Chordata</taxon>
        <taxon>Craniata</taxon>
        <taxon>Vertebrata</taxon>
        <taxon>Euteleostomi</taxon>
        <taxon>Mammalia</taxon>
        <taxon>Eutheria</taxon>
        <taxon>Laurasiatheria</taxon>
        <taxon>Artiodactyla</taxon>
        <taxon>Ruminantia</taxon>
        <taxon>Pecora</taxon>
        <taxon>Cervidae</taxon>
        <taxon>Odocoileinae</taxon>
        <taxon>Rangifer</taxon>
    </lineage>
</organism>
<dbReference type="Proteomes" id="UP001162501">
    <property type="component" value="Chromosome 15"/>
</dbReference>
<accession>A0AC59YGA7</accession>